<sequence>MLRTRSLLGLQRFKCDAKCQTFRCFSFESSNPGSSEDKLGKPQMYHLQHIQKRLEYTVPLMFRRHMDYTFYRPDVVYEDRIFQLSKQGLHKFIGLHKFMYHLGTLSVFGQLFFPYIRMSAIAISPFIEDGSVRLRWRVSYLSWLSIFNYKNFNAEYREKHAKWLDGTAIFYADGEGLVYKVIIDRMQIDDGFAEQRTKKLAEKILPQTNFVPVERRDLEQKQQKQN</sequence>
<accession>A0AC34Q4M9</accession>
<evidence type="ECO:0000313" key="1">
    <source>
        <dbReference type="Proteomes" id="UP000887576"/>
    </source>
</evidence>
<dbReference type="Proteomes" id="UP000887576">
    <property type="component" value="Unplaced"/>
</dbReference>
<protein>
    <submittedName>
        <fullName evidence="2">Uncharacterized protein</fullName>
    </submittedName>
</protein>
<name>A0AC34Q4M9_9BILA</name>
<proteinExistence type="predicted"/>
<evidence type="ECO:0000313" key="2">
    <source>
        <dbReference type="WBParaSite" id="JU765_v2.g12932.t2"/>
    </source>
</evidence>
<dbReference type="WBParaSite" id="JU765_v2.g12932.t2">
    <property type="protein sequence ID" value="JU765_v2.g12932.t2"/>
    <property type="gene ID" value="JU765_v2.g12932"/>
</dbReference>
<organism evidence="1 2">
    <name type="scientific">Panagrolaimus sp. JU765</name>
    <dbReference type="NCBI Taxonomy" id="591449"/>
    <lineage>
        <taxon>Eukaryota</taxon>
        <taxon>Metazoa</taxon>
        <taxon>Ecdysozoa</taxon>
        <taxon>Nematoda</taxon>
        <taxon>Chromadorea</taxon>
        <taxon>Rhabditida</taxon>
        <taxon>Tylenchina</taxon>
        <taxon>Panagrolaimomorpha</taxon>
        <taxon>Panagrolaimoidea</taxon>
        <taxon>Panagrolaimidae</taxon>
        <taxon>Panagrolaimus</taxon>
    </lineage>
</organism>
<reference evidence="2" key="1">
    <citation type="submission" date="2022-11" db="UniProtKB">
        <authorList>
            <consortium name="WormBaseParasite"/>
        </authorList>
    </citation>
    <scope>IDENTIFICATION</scope>
</reference>